<comment type="caution">
    <text evidence="2">The sequence shown here is derived from an EMBL/GenBank/DDBJ whole genome shotgun (WGS) entry which is preliminary data.</text>
</comment>
<dbReference type="EMBL" id="LFZN01000047">
    <property type="protein sequence ID" value="KXT01977.1"/>
    <property type="molecule type" value="Genomic_DNA"/>
</dbReference>
<protein>
    <submittedName>
        <fullName evidence="2">Uncharacterized protein</fullName>
    </submittedName>
</protein>
<proteinExistence type="predicted"/>
<evidence type="ECO:0000256" key="1">
    <source>
        <dbReference type="SAM" id="MobiDB-lite"/>
    </source>
</evidence>
<evidence type="ECO:0000313" key="3">
    <source>
        <dbReference type="Proteomes" id="UP000070133"/>
    </source>
</evidence>
<sequence length="167" mass="19088">MSEQDTTPHVSHLHTPNFRQHLLSMITEVKAHELILATLLFQTPDDRLDRLEALRDDLRSAISTRAELTEAYDTHQPEHVLNTAAWAIKIADIRARPRTAPLAFYTTGSMMEVEMDPEWSLTRFRSERVKREGTRHLYDGSSWGVQAEKEEDVHVGPAGETLEEADE</sequence>
<evidence type="ECO:0000313" key="2">
    <source>
        <dbReference type="EMBL" id="KXT01977.1"/>
    </source>
</evidence>
<accession>A0A139HHV4</accession>
<dbReference type="OrthoDB" id="3647477at2759"/>
<organism evidence="2 3">
    <name type="scientific">Pseudocercospora eumusae</name>
    <dbReference type="NCBI Taxonomy" id="321146"/>
    <lineage>
        <taxon>Eukaryota</taxon>
        <taxon>Fungi</taxon>
        <taxon>Dikarya</taxon>
        <taxon>Ascomycota</taxon>
        <taxon>Pezizomycotina</taxon>
        <taxon>Dothideomycetes</taxon>
        <taxon>Dothideomycetidae</taxon>
        <taxon>Mycosphaerellales</taxon>
        <taxon>Mycosphaerellaceae</taxon>
        <taxon>Pseudocercospora</taxon>
    </lineage>
</organism>
<keyword evidence="3" id="KW-1185">Reference proteome</keyword>
<dbReference type="Proteomes" id="UP000070133">
    <property type="component" value="Unassembled WGS sequence"/>
</dbReference>
<reference evidence="2 3" key="1">
    <citation type="submission" date="2015-07" db="EMBL/GenBank/DDBJ databases">
        <title>Comparative genomics of the Sigatoka disease complex on banana suggests a link between parallel evolutionary changes in Pseudocercospora fijiensis and Pseudocercospora eumusae and increased virulence on the banana host.</title>
        <authorList>
            <person name="Chang T.-C."/>
            <person name="Salvucci A."/>
            <person name="Crous P.W."/>
            <person name="Stergiopoulos I."/>
        </authorList>
    </citation>
    <scope>NUCLEOTIDE SEQUENCE [LARGE SCALE GENOMIC DNA]</scope>
    <source>
        <strain evidence="2 3">CBS 114824</strain>
    </source>
</reference>
<dbReference type="AlphaFoldDB" id="A0A139HHV4"/>
<feature type="region of interest" description="Disordered" evidence="1">
    <location>
        <begin position="141"/>
        <end position="167"/>
    </location>
</feature>
<name>A0A139HHV4_9PEZI</name>
<gene>
    <name evidence="2" type="ORF">AC578_6576</name>
</gene>